<proteinExistence type="predicted"/>
<dbReference type="InterPro" id="IPR038352">
    <property type="entry name" value="Imelysin_sf"/>
</dbReference>
<keyword evidence="2 3" id="KW-0732">Signal</keyword>
<gene>
    <name evidence="5" type="ORF">VHP8226_01128</name>
</gene>
<feature type="chain" id="PRO_5047119210" description="Imelysin-like domain-containing protein" evidence="3">
    <location>
        <begin position="20"/>
        <end position="334"/>
    </location>
</feature>
<evidence type="ECO:0000256" key="1">
    <source>
        <dbReference type="ARBA" id="ARBA00004196"/>
    </source>
</evidence>
<dbReference type="EMBL" id="CAKLCM010000002">
    <property type="protein sequence ID" value="CAH0525600.1"/>
    <property type="molecule type" value="Genomic_DNA"/>
</dbReference>
<organism evidence="5 6">
    <name type="scientific">Vibrio hippocampi</name>
    <dbReference type="NCBI Taxonomy" id="654686"/>
    <lineage>
        <taxon>Bacteria</taxon>
        <taxon>Pseudomonadati</taxon>
        <taxon>Pseudomonadota</taxon>
        <taxon>Gammaproteobacteria</taxon>
        <taxon>Vibrionales</taxon>
        <taxon>Vibrionaceae</taxon>
        <taxon>Vibrio</taxon>
    </lineage>
</organism>
<evidence type="ECO:0000259" key="4">
    <source>
        <dbReference type="Pfam" id="PF09375"/>
    </source>
</evidence>
<keyword evidence="6" id="KW-1185">Reference proteome</keyword>
<name>A0ABM8ZG34_9VIBR</name>
<accession>A0ABM8ZG34</accession>
<protein>
    <recommendedName>
        <fullName evidence="4">Imelysin-like domain-containing protein</fullName>
    </recommendedName>
</protein>
<reference evidence="5" key="1">
    <citation type="submission" date="2021-12" db="EMBL/GenBank/DDBJ databases">
        <authorList>
            <person name="Rodrigo-Torres L."/>
            <person name="Arahal R. D."/>
            <person name="Lucena T."/>
        </authorList>
    </citation>
    <scope>NUCLEOTIDE SEQUENCE</scope>
    <source>
        <strain evidence="5">CECT 8226</strain>
    </source>
</reference>
<evidence type="ECO:0000256" key="2">
    <source>
        <dbReference type="ARBA" id="ARBA00022729"/>
    </source>
</evidence>
<comment type="subcellular location">
    <subcellularLocation>
        <location evidence="1">Cell envelope</location>
    </subcellularLocation>
</comment>
<feature type="signal peptide" evidence="3">
    <location>
        <begin position="1"/>
        <end position="19"/>
    </location>
</feature>
<comment type="caution">
    <text evidence="5">The sequence shown here is derived from an EMBL/GenBank/DDBJ whole genome shotgun (WGS) entry which is preliminary data.</text>
</comment>
<dbReference type="RefSeq" id="WP_237484122.1">
    <property type="nucleotide sequence ID" value="NZ_CAKLCM010000002.1"/>
</dbReference>
<dbReference type="Pfam" id="PF09375">
    <property type="entry name" value="Peptidase_M75"/>
    <property type="match status" value="1"/>
</dbReference>
<evidence type="ECO:0000313" key="5">
    <source>
        <dbReference type="EMBL" id="CAH0525600.1"/>
    </source>
</evidence>
<evidence type="ECO:0000256" key="3">
    <source>
        <dbReference type="SAM" id="SignalP"/>
    </source>
</evidence>
<sequence length="334" mass="37753">MKHFVIGLFYLACLGNAFAETSVRHPSDAVYQLQYQSAQSLNERFVDLSQSVWQFCQHDTEISEVKLAWQQGTNAWMRLQGQERGPEVALEQSWNIQFWPDKKNTTGRKMLLAVKTDEWQVDQLQQQSVTVQGLGAMEWLLFDSQASMSQGSRATCSLAVAISEALVNRSQLIASAWSSNPWLPLNQQAWHGEYLALLSNQLDYSMKKLSRPLAKMGHPKPYFSESWRAKTSMAQLKVNVEALKALYFAKGHGLDNVLREYGNVELADSISKQFDLLLSTWSSQASLFDLLQTKSGYTEVLSQYNKLEYLRYLLSEQAAIQLGVVVGFNATDGD</sequence>
<feature type="domain" description="Imelysin-like" evidence="4">
    <location>
        <begin position="39"/>
        <end position="313"/>
    </location>
</feature>
<evidence type="ECO:0000313" key="6">
    <source>
        <dbReference type="Proteomes" id="UP000838160"/>
    </source>
</evidence>
<dbReference type="InterPro" id="IPR018976">
    <property type="entry name" value="Imelysin-like"/>
</dbReference>
<dbReference type="Gene3D" id="1.20.1420.20">
    <property type="entry name" value="M75 peptidase, HXXE motif"/>
    <property type="match status" value="1"/>
</dbReference>
<dbReference type="CDD" id="cd14659">
    <property type="entry name" value="Imelysin-like_IPPA"/>
    <property type="match status" value="1"/>
</dbReference>
<dbReference type="Proteomes" id="UP000838160">
    <property type="component" value="Unassembled WGS sequence"/>
</dbReference>
<dbReference type="InterPro" id="IPR034984">
    <property type="entry name" value="Imelysin-like_IPPA"/>
</dbReference>